<reference evidence="1 2" key="1">
    <citation type="submission" date="2014-11" db="EMBL/GenBank/DDBJ databases">
        <authorList>
            <person name="Wibberg Daniel"/>
        </authorList>
    </citation>
    <scope>NUCLEOTIDE SEQUENCE [LARGE SCALE GENOMIC DNA]</scope>
    <source>
        <strain evidence="1">Rhizoctonia solani AG1-IB 7/3/14</strain>
    </source>
</reference>
<evidence type="ECO:0000313" key="1">
    <source>
        <dbReference type="EMBL" id="CEL60546.1"/>
    </source>
</evidence>
<protein>
    <submittedName>
        <fullName evidence="1">Uncharacterized protein</fullName>
    </submittedName>
</protein>
<gene>
    <name evidence="1" type="ORF">RSOLAG1IB_09728</name>
</gene>
<name>A0A0B7FRE6_THACB</name>
<organism evidence="1 2">
    <name type="scientific">Thanatephorus cucumeris (strain AG1-IB / isolate 7/3/14)</name>
    <name type="common">Lettuce bottom rot fungus</name>
    <name type="synonym">Rhizoctonia solani</name>
    <dbReference type="NCBI Taxonomy" id="1108050"/>
    <lineage>
        <taxon>Eukaryota</taxon>
        <taxon>Fungi</taxon>
        <taxon>Dikarya</taxon>
        <taxon>Basidiomycota</taxon>
        <taxon>Agaricomycotina</taxon>
        <taxon>Agaricomycetes</taxon>
        <taxon>Cantharellales</taxon>
        <taxon>Ceratobasidiaceae</taxon>
        <taxon>Rhizoctonia</taxon>
        <taxon>Rhizoctonia solani AG-1</taxon>
    </lineage>
</organism>
<keyword evidence="2" id="KW-1185">Reference proteome</keyword>
<accession>A0A0B7FRE6</accession>
<evidence type="ECO:0000313" key="2">
    <source>
        <dbReference type="Proteomes" id="UP000059188"/>
    </source>
</evidence>
<dbReference type="AlphaFoldDB" id="A0A0B7FRE6"/>
<dbReference type="OrthoDB" id="3269726at2759"/>
<dbReference type="Proteomes" id="UP000059188">
    <property type="component" value="Unassembled WGS sequence"/>
</dbReference>
<proteinExistence type="predicted"/>
<sequence>MTSSANFFALSTSFPSKKQRALMEFTSTWGDGKVFDWYRTLERSSTTVTRLEIRIDSSTPPHRFVLAYLTTGHICRFDRRPETAKPGALVLETFAVSSTRKAADDFSVLKTEDLEKLKTSTHCELELSAPPNTDLLHVFSACFALSQDAEARDYALLKYNCYFFSWTLVMIVARHTLPFLVPSAEDVAERATPALSNLTEYLTDRIINILLDLVLHTIAGFRGRLGRSISGGLRKRGVIVWGLPIGVVRFVLRRALKYQLNSGLRAQLKQKTQEQLVNSLKPMLQELLGQQDSTRTIIEVDKRLWIDELKEDFRPLISQQLMKILWDVILDIIAPSTTAINAGANNQTQGPAGRVKLFVRIKSRLIGDFQFVKMWNDALNAALPAAREAAYGKANPSVFESTHDMHVDMFSTAFKAASEAALKAAKQVAEDTREEMNNPKRDAMWKRFWDVWDDVWESSRTSAEETVVQVVQDAAEEIVKLVAKSVVEAVGNNSNQHFMALISDNVSRLVHPC</sequence>
<dbReference type="EMBL" id="LN679148">
    <property type="protein sequence ID" value="CEL60546.1"/>
    <property type="molecule type" value="Genomic_DNA"/>
</dbReference>